<dbReference type="InterPro" id="IPR016064">
    <property type="entry name" value="NAD/diacylglycerol_kinase_sf"/>
</dbReference>
<keyword evidence="3" id="KW-0418">Kinase</keyword>
<comment type="caution">
    <text evidence="3">The sequence shown here is derived from an EMBL/GenBank/DDBJ whole genome shotgun (WGS) entry which is preliminary data.</text>
</comment>
<dbReference type="InterPro" id="IPR001206">
    <property type="entry name" value="Diacylglycerol_kinase_cat_dom"/>
</dbReference>
<evidence type="ECO:0000313" key="3">
    <source>
        <dbReference type="EMBL" id="MDM5270736.1"/>
    </source>
</evidence>
<keyword evidence="4" id="KW-1185">Reference proteome</keyword>
<sequence>MPNCKILSIGKEITYTGLDITSIDISQITKQHDIEQYDYVIITGGDGRIRRTLQQLHDMERIPTFILNPTGSFNLVAKIHQTPKVEEVLELLAKGETPKKEKHHLFKLNDELFLFSAGNMGDLQHIILSETMRFGWIERGALKYLLAVLLLLPAHLLLTPFMLMSARKFFIFTPFRFIKRFGSFYGEVKEMTIDLQNHHNLIELDGDVVTIEENTLYIRPVGYIQIVIK</sequence>
<dbReference type="RefSeq" id="WP_289412012.1">
    <property type="nucleotide sequence ID" value="NZ_JAQIBD010000001.1"/>
</dbReference>
<dbReference type="Pfam" id="PF00781">
    <property type="entry name" value="DAGK_cat"/>
    <property type="match status" value="1"/>
</dbReference>
<dbReference type="EMBL" id="JAQIBD010000001">
    <property type="protein sequence ID" value="MDM5270736.1"/>
    <property type="molecule type" value="Genomic_DNA"/>
</dbReference>
<evidence type="ECO:0000256" key="1">
    <source>
        <dbReference type="SAM" id="Phobius"/>
    </source>
</evidence>
<organism evidence="3 4">
    <name type="scientific">Sulfurovum zhangzhouensis</name>
    <dbReference type="NCBI Taxonomy" id="3019067"/>
    <lineage>
        <taxon>Bacteria</taxon>
        <taxon>Pseudomonadati</taxon>
        <taxon>Campylobacterota</taxon>
        <taxon>Epsilonproteobacteria</taxon>
        <taxon>Campylobacterales</taxon>
        <taxon>Sulfurovaceae</taxon>
        <taxon>Sulfurovum</taxon>
    </lineage>
</organism>
<accession>A0ABT7QVI1</accession>
<keyword evidence="3" id="KW-0808">Transferase</keyword>
<dbReference type="GO" id="GO:0016301">
    <property type="term" value="F:kinase activity"/>
    <property type="evidence" value="ECO:0007669"/>
    <property type="project" value="UniProtKB-KW"/>
</dbReference>
<feature type="domain" description="DAGKc" evidence="2">
    <location>
        <begin position="24"/>
        <end position="97"/>
    </location>
</feature>
<gene>
    <name evidence="3" type="ORF">PGH07_00920</name>
</gene>
<dbReference type="InterPro" id="IPR017438">
    <property type="entry name" value="ATP-NAD_kinase_N"/>
</dbReference>
<name>A0ABT7QVI1_9BACT</name>
<reference evidence="3" key="1">
    <citation type="submission" date="2023-01" db="EMBL/GenBank/DDBJ databases">
        <title>Sulfurovum sp. zt1-1 genome assembly.</title>
        <authorList>
            <person name="Wang J."/>
        </authorList>
    </citation>
    <scope>NUCLEOTIDE SEQUENCE</scope>
    <source>
        <strain evidence="3">Zt1-1</strain>
    </source>
</reference>
<evidence type="ECO:0000259" key="2">
    <source>
        <dbReference type="Pfam" id="PF00781"/>
    </source>
</evidence>
<keyword evidence="1" id="KW-0812">Transmembrane</keyword>
<evidence type="ECO:0000313" key="4">
    <source>
        <dbReference type="Proteomes" id="UP001169069"/>
    </source>
</evidence>
<keyword evidence="1" id="KW-0472">Membrane</keyword>
<proteinExistence type="predicted"/>
<protein>
    <submittedName>
        <fullName evidence="3">Diacylglycerol kinase family protein</fullName>
    </submittedName>
</protein>
<keyword evidence="1" id="KW-1133">Transmembrane helix</keyword>
<dbReference type="Gene3D" id="3.40.50.10330">
    <property type="entry name" value="Probable inorganic polyphosphate/atp-NAD kinase, domain 1"/>
    <property type="match status" value="1"/>
</dbReference>
<feature type="transmembrane region" description="Helical" evidence="1">
    <location>
        <begin position="141"/>
        <end position="163"/>
    </location>
</feature>
<dbReference type="SUPFAM" id="SSF111331">
    <property type="entry name" value="NAD kinase/diacylglycerol kinase-like"/>
    <property type="match status" value="1"/>
</dbReference>
<dbReference type="Proteomes" id="UP001169069">
    <property type="component" value="Unassembled WGS sequence"/>
</dbReference>